<evidence type="ECO:0000313" key="4">
    <source>
        <dbReference type="Proteomes" id="UP000075391"/>
    </source>
</evidence>
<dbReference type="EMBL" id="LUKF01000017">
    <property type="protein sequence ID" value="KYG61117.1"/>
    <property type="molecule type" value="Genomic_DNA"/>
</dbReference>
<dbReference type="GO" id="GO:0000160">
    <property type="term" value="P:phosphorelay signal transduction system"/>
    <property type="evidence" value="ECO:0007669"/>
    <property type="project" value="InterPro"/>
</dbReference>
<feature type="modified residue" description="Phosphohistidine" evidence="1">
    <location>
        <position position="44"/>
    </location>
</feature>
<dbReference type="GO" id="GO:0004672">
    <property type="term" value="F:protein kinase activity"/>
    <property type="evidence" value="ECO:0007669"/>
    <property type="project" value="UniProtKB-ARBA"/>
</dbReference>
<dbReference type="AlphaFoldDB" id="A0A150WDX9"/>
<sequence length="99" mass="11008">MSESGMVVPLESKQKYLSRRLGELAKIQEMIHTPDWEFVAKVGHQIKGNAKTFEFPSLSDLGSRLEEAGKTKDSRLLKDVCAELQASLESLNQNLTSSV</sequence>
<protein>
    <recommendedName>
        <fullName evidence="2">HPt domain-containing protein</fullName>
    </recommendedName>
</protein>
<keyword evidence="1" id="KW-0597">Phosphoprotein</keyword>
<dbReference type="InterPro" id="IPR008207">
    <property type="entry name" value="Sig_transdc_His_kin_Hpt_dom"/>
</dbReference>
<dbReference type="Proteomes" id="UP000075391">
    <property type="component" value="Unassembled WGS sequence"/>
</dbReference>
<organism evidence="3 4">
    <name type="scientific">Bdellovibrio bacteriovorus</name>
    <dbReference type="NCBI Taxonomy" id="959"/>
    <lineage>
        <taxon>Bacteria</taxon>
        <taxon>Pseudomonadati</taxon>
        <taxon>Bdellovibrionota</taxon>
        <taxon>Bdellovibrionia</taxon>
        <taxon>Bdellovibrionales</taxon>
        <taxon>Pseudobdellovibrionaceae</taxon>
        <taxon>Bdellovibrio</taxon>
    </lineage>
</organism>
<dbReference type="InterPro" id="IPR036641">
    <property type="entry name" value="HPT_dom_sf"/>
</dbReference>
<comment type="caution">
    <text evidence="3">The sequence shown here is derived from an EMBL/GenBank/DDBJ whole genome shotgun (WGS) entry which is preliminary data.</text>
</comment>
<feature type="domain" description="HPt" evidence="2">
    <location>
        <begin position="5"/>
        <end position="98"/>
    </location>
</feature>
<gene>
    <name evidence="3" type="ORF">AZI85_09180</name>
</gene>
<evidence type="ECO:0000259" key="2">
    <source>
        <dbReference type="PROSITE" id="PS50894"/>
    </source>
</evidence>
<dbReference type="PROSITE" id="PS50894">
    <property type="entry name" value="HPT"/>
    <property type="match status" value="1"/>
</dbReference>
<dbReference type="SUPFAM" id="SSF47226">
    <property type="entry name" value="Histidine-containing phosphotransfer domain, HPT domain"/>
    <property type="match status" value="1"/>
</dbReference>
<evidence type="ECO:0000313" key="3">
    <source>
        <dbReference type="EMBL" id="KYG61117.1"/>
    </source>
</evidence>
<reference evidence="3 4" key="1">
    <citation type="submission" date="2016-03" db="EMBL/GenBank/DDBJ databases">
        <authorList>
            <person name="Ploux O."/>
        </authorList>
    </citation>
    <scope>NUCLEOTIDE SEQUENCE [LARGE SCALE GENOMIC DNA]</scope>
    <source>
        <strain evidence="3 4">BER2</strain>
    </source>
</reference>
<evidence type="ECO:0000256" key="1">
    <source>
        <dbReference type="PROSITE-ProRule" id="PRU00110"/>
    </source>
</evidence>
<accession>A0A150WDX9</accession>
<proteinExistence type="predicted"/>
<name>A0A150WDX9_BDEBC</name>
<dbReference type="Gene3D" id="1.20.120.160">
    <property type="entry name" value="HPT domain"/>
    <property type="match status" value="1"/>
</dbReference>
<dbReference type="RefSeq" id="WP_063244493.1">
    <property type="nucleotide sequence ID" value="NZ_LUKF01000017.1"/>
</dbReference>
<dbReference type="Pfam" id="PF01627">
    <property type="entry name" value="Hpt"/>
    <property type="match status" value="1"/>
</dbReference>